<dbReference type="KEGG" id="vg:55613561"/>
<keyword evidence="2" id="KW-1185">Reference proteome</keyword>
<dbReference type="GeneID" id="55613561"/>
<proteinExistence type="predicted"/>
<evidence type="ECO:0000313" key="1">
    <source>
        <dbReference type="EMBL" id="QAU04348.1"/>
    </source>
</evidence>
<dbReference type="RefSeq" id="YP_009843295.1">
    <property type="nucleotide sequence ID" value="NC_048747.1"/>
</dbReference>
<protein>
    <submittedName>
        <fullName evidence="1">Uncharacterized protein</fullName>
    </submittedName>
</protein>
<reference evidence="1 2" key="1">
    <citation type="submission" date="2019-01" db="EMBL/GenBank/DDBJ databases">
        <authorList>
            <person name="Le T.S."/>
            <person name="Kurtboke I."/>
        </authorList>
    </citation>
    <scope>NUCLEOTIDE SEQUENCE [LARGE SCALE GENOMIC DNA]</scope>
</reference>
<accession>A0A513PWN6</accession>
<evidence type="ECO:0000313" key="2">
    <source>
        <dbReference type="Proteomes" id="UP000320660"/>
    </source>
</evidence>
<organism evidence="1 2">
    <name type="scientific">Vibrio phage 2 TSL-2019</name>
    <dbReference type="NCBI Taxonomy" id="2508172"/>
    <lineage>
        <taxon>Viruses</taxon>
        <taxon>Duplodnaviria</taxon>
        <taxon>Heunggongvirae</taxon>
        <taxon>Uroviricota</taxon>
        <taxon>Caudoviricetes</taxon>
        <taxon>Chimalliviridae</taxon>
        <taxon>Gorgonvirinae</taxon>
        <taxon>Aphroditevirus</taxon>
        <taxon>Aphroditevirus av2TSL2019</taxon>
    </lineage>
</organism>
<dbReference type="EMBL" id="MK368614">
    <property type="protein sequence ID" value="QAU04348.1"/>
    <property type="molecule type" value="Genomic_DNA"/>
</dbReference>
<dbReference type="Proteomes" id="UP000320660">
    <property type="component" value="Segment"/>
</dbReference>
<name>A0A513PWN6_9CAUD</name>
<sequence>MESTNNPRYLTVPFFYLLPNNEHISHECYLRTIEIALHDIFVYGSYQPTILSGVVSTVMDEYEGMNGPESYSNAFDETYGGLNSFLEDLITSPQNYDSVNTLTTLHGMGEIHSIQTSQNYANIILLVNSPLSLINS</sequence>